<sequence length="335" mass="36780">MSESTPAGHHEAIIIGAGQAGLATAYYLRRAGVDFLILDNQTAPGGAWQQYWPSLALFSTSDFSSLPGRQMPPHEGYPPASHVVDYFTRYEQRYDLPVERPVDVTAVEHDGERYIVRAGDRFWTADNIVAATGIWSSPYVPSYPGTITGAFWHSANYPGPETFRGQKVAVIGGGNSGAQISAELSEVADVTWYTLREPRWMPDDVDGRELFRRNRQRALAIQRGEEDPGADSELGDIVMVPEVRRARDEGRLKATPMVGSLDEIDADHLIWCTGYLPALGPFEDLLDGREPRQPGLYLVGYGDWTGPGSATIVGVSPYARDTAARIAESLGKPRK</sequence>
<dbReference type="NCBIfam" id="NF040505">
    <property type="entry name" value="ArsO_flavin_mono"/>
    <property type="match status" value="1"/>
</dbReference>
<dbReference type="PATRIC" id="fig|1121362.3.peg.2790"/>
<dbReference type="InterPro" id="IPR050982">
    <property type="entry name" value="Auxin_biosynth/cation_transpt"/>
</dbReference>
<dbReference type="Proteomes" id="UP000011723">
    <property type="component" value="Chromosome"/>
</dbReference>
<dbReference type="KEGG" id="chn:A605_13720"/>
<dbReference type="eggNOG" id="COG2072">
    <property type="taxonomic scope" value="Bacteria"/>
</dbReference>
<dbReference type="Pfam" id="PF13738">
    <property type="entry name" value="Pyr_redox_3"/>
    <property type="match status" value="1"/>
</dbReference>
<dbReference type="AlphaFoldDB" id="M1P1P9"/>
<dbReference type="GO" id="GO:0050660">
    <property type="term" value="F:flavin adenine dinucleotide binding"/>
    <property type="evidence" value="ECO:0007669"/>
    <property type="project" value="TreeGrafter"/>
</dbReference>
<evidence type="ECO:0000256" key="1">
    <source>
        <dbReference type="ARBA" id="ARBA00023002"/>
    </source>
</evidence>
<dbReference type="RefSeq" id="WP_015402154.1">
    <property type="nucleotide sequence ID" value="NC_020302.1"/>
</dbReference>
<proteinExistence type="predicted"/>
<accession>M1P1P9</accession>
<dbReference type="PANTHER" id="PTHR43539:SF78">
    <property type="entry name" value="FLAVIN-CONTAINING MONOOXYGENASE"/>
    <property type="match status" value="1"/>
</dbReference>
<gene>
    <name evidence="2" type="ORF">A605_13720</name>
</gene>
<reference evidence="2 3" key="1">
    <citation type="journal article" date="2012" name="Stand. Genomic Sci.">
        <title>Genome sequence of the halotolerant bacterium Corynebacterium halotolerans type strain YIM 70093(T) (= DSM 44683(T)).</title>
        <authorList>
            <person name="Ruckert C."/>
            <person name="Albersmeier A."/>
            <person name="Al-Dilaimi A."/>
            <person name="Niehaus K."/>
            <person name="Szczepanowski R."/>
            <person name="Kalinowski J."/>
        </authorList>
    </citation>
    <scope>NUCLEOTIDE SEQUENCE [LARGE SCALE GENOMIC DNA]</scope>
    <source>
        <strain evidence="2">YIM 70093</strain>
    </source>
</reference>
<protein>
    <submittedName>
        <fullName evidence="2">Oxidoreductase</fullName>
    </submittedName>
</protein>
<dbReference type="HOGENOM" id="CLU_006909_1_2_11"/>
<name>M1P1P9_9CORY</name>
<dbReference type="InterPro" id="IPR036188">
    <property type="entry name" value="FAD/NAD-bd_sf"/>
</dbReference>
<dbReference type="SUPFAM" id="SSF51905">
    <property type="entry name" value="FAD/NAD(P)-binding domain"/>
    <property type="match status" value="1"/>
</dbReference>
<dbReference type="EMBL" id="CP003697">
    <property type="protein sequence ID" value="AGF73740.1"/>
    <property type="molecule type" value="Genomic_DNA"/>
</dbReference>
<keyword evidence="3" id="KW-1185">Reference proteome</keyword>
<evidence type="ECO:0000313" key="2">
    <source>
        <dbReference type="EMBL" id="AGF73740.1"/>
    </source>
</evidence>
<dbReference type="PRINTS" id="PR00469">
    <property type="entry name" value="PNDRDTASEII"/>
</dbReference>
<dbReference type="PRINTS" id="PR00368">
    <property type="entry name" value="FADPNR"/>
</dbReference>
<dbReference type="PANTHER" id="PTHR43539">
    <property type="entry name" value="FLAVIN-BINDING MONOOXYGENASE-LIKE PROTEIN (AFU_ORTHOLOGUE AFUA_4G09220)"/>
    <property type="match status" value="1"/>
</dbReference>
<dbReference type="Gene3D" id="3.50.50.60">
    <property type="entry name" value="FAD/NAD(P)-binding domain"/>
    <property type="match status" value="1"/>
</dbReference>
<organism evidence="2 3">
    <name type="scientific">Corynebacterium halotolerans YIM 70093 = DSM 44683</name>
    <dbReference type="NCBI Taxonomy" id="1121362"/>
    <lineage>
        <taxon>Bacteria</taxon>
        <taxon>Bacillati</taxon>
        <taxon>Actinomycetota</taxon>
        <taxon>Actinomycetes</taxon>
        <taxon>Mycobacteriales</taxon>
        <taxon>Corynebacteriaceae</taxon>
        <taxon>Corynebacterium</taxon>
    </lineage>
</organism>
<evidence type="ECO:0000313" key="3">
    <source>
        <dbReference type="Proteomes" id="UP000011723"/>
    </source>
</evidence>
<dbReference type="GO" id="GO:0004497">
    <property type="term" value="F:monooxygenase activity"/>
    <property type="evidence" value="ECO:0007669"/>
    <property type="project" value="TreeGrafter"/>
</dbReference>
<dbReference type="STRING" id="1121362.A605_13720"/>
<dbReference type="OrthoDB" id="9808049at2"/>
<keyword evidence="1" id="KW-0560">Oxidoreductase</keyword>